<evidence type="ECO:0000313" key="3">
    <source>
        <dbReference type="EMBL" id="MBL0370624.1"/>
    </source>
</evidence>
<protein>
    <submittedName>
        <fullName evidence="3">FAD-binding oxidoreductase</fullName>
    </submittedName>
</protein>
<dbReference type="AlphaFoldDB" id="A0A936YM16"/>
<dbReference type="Gene3D" id="3.50.50.60">
    <property type="entry name" value="FAD/NAD(P)-binding domain"/>
    <property type="match status" value="1"/>
</dbReference>
<dbReference type="EMBL" id="JAEQNC010000001">
    <property type="protein sequence ID" value="MBL0370624.1"/>
    <property type="molecule type" value="Genomic_DNA"/>
</dbReference>
<gene>
    <name evidence="3" type="ORF">JJB09_01160</name>
</gene>
<organism evidence="3 4">
    <name type="scientific">Rhizobium setariae</name>
    <dbReference type="NCBI Taxonomy" id="2801340"/>
    <lineage>
        <taxon>Bacteria</taxon>
        <taxon>Pseudomonadati</taxon>
        <taxon>Pseudomonadota</taxon>
        <taxon>Alphaproteobacteria</taxon>
        <taxon>Hyphomicrobiales</taxon>
        <taxon>Rhizobiaceae</taxon>
        <taxon>Rhizobium/Agrobacterium group</taxon>
        <taxon>Rhizobium</taxon>
    </lineage>
</organism>
<dbReference type="Proteomes" id="UP000633219">
    <property type="component" value="Unassembled WGS sequence"/>
</dbReference>
<comment type="caution">
    <text evidence="3">The sequence shown here is derived from an EMBL/GenBank/DDBJ whole genome shotgun (WGS) entry which is preliminary data.</text>
</comment>
<dbReference type="PANTHER" id="PTHR13847">
    <property type="entry name" value="SARCOSINE DEHYDROGENASE-RELATED"/>
    <property type="match status" value="1"/>
</dbReference>
<dbReference type="Pfam" id="PF01266">
    <property type="entry name" value="DAO"/>
    <property type="match status" value="1"/>
</dbReference>
<evidence type="ECO:0000259" key="2">
    <source>
        <dbReference type="Pfam" id="PF01266"/>
    </source>
</evidence>
<dbReference type="RefSeq" id="WP_201651941.1">
    <property type="nucleotide sequence ID" value="NZ_JAEQNC010000001.1"/>
</dbReference>
<dbReference type="InterPro" id="IPR006076">
    <property type="entry name" value="FAD-dep_OxRdtase"/>
</dbReference>
<sequence>MPGYSEPVWAEEHIRKSSGVPLESGETVDLAVVGAGILGLATAFHAARNGLKVQVIDAGRIGDGASGLNGGQVIPGLKYDPEWLLQHFGRERGEVLINFASQTADAVFDLIRKEKLDVAYNRNGWIQACHTEAALKTASSRFAQWKALGADVEMLDAQTIERLIGTSNYHGGFLDRRAGVIQPLAYTMELSRIAAAAGARITENMKCRKLEKRQDRWLLTMENGVEIGARSVLVATNAYTGNLVPGLAQTLVPLHSFQIATEPLPEHVARDILPQGHAVSDSRRILVYYRRTPDRRLILGGRGPLSRPKHIDDWSHLERAMARLFPSLSDVEISRRWYGRVAMTPDHLPHLHEPEKGLLAFVGCQGRGVGLMTAMSRRLADYILTGDQAALPFPITPIKPISFHFLRNIGVAATIGWYRMLDAIEQ</sequence>
<dbReference type="PANTHER" id="PTHR13847:SF281">
    <property type="entry name" value="FAD DEPENDENT OXIDOREDUCTASE DOMAIN-CONTAINING PROTEIN"/>
    <property type="match status" value="1"/>
</dbReference>
<proteinExistence type="predicted"/>
<evidence type="ECO:0000256" key="1">
    <source>
        <dbReference type="ARBA" id="ARBA00023002"/>
    </source>
</evidence>
<keyword evidence="1" id="KW-0560">Oxidoreductase</keyword>
<keyword evidence="4" id="KW-1185">Reference proteome</keyword>
<reference evidence="3" key="1">
    <citation type="submission" date="2021-01" db="EMBL/GenBank/DDBJ databases">
        <title>Rhizobium sp. strain KVB221 16S ribosomal RNA gene Genome sequencing and assembly.</title>
        <authorList>
            <person name="Kang M."/>
        </authorList>
    </citation>
    <scope>NUCLEOTIDE SEQUENCE</scope>
    <source>
        <strain evidence="3">KVB221</strain>
    </source>
</reference>
<dbReference type="Gene3D" id="3.30.9.10">
    <property type="entry name" value="D-Amino Acid Oxidase, subunit A, domain 2"/>
    <property type="match status" value="1"/>
</dbReference>
<dbReference type="GO" id="GO:0005737">
    <property type="term" value="C:cytoplasm"/>
    <property type="evidence" value="ECO:0007669"/>
    <property type="project" value="TreeGrafter"/>
</dbReference>
<dbReference type="PRINTS" id="PR00411">
    <property type="entry name" value="PNDRDTASEI"/>
</dbReference>
<dbReference type="GO" id="GO:0016491">
    <property type="term" value="F:oxidoreductase activity"/>
    <property type="evidence" value="ECO:0007669"/>
    <property type="project" value="UniProtKB-KW"/>
</dbReference>
<feature type="domain" description="FAD dependent oxidoreductase" evidence="2">
    <location>
        <begin position="29"/>
        <end position="381"/>
    </location>
</feature>
<name>A0A936YM16_9HYPH</name>
<dbReference type="SUPFAM" id="SSF51905">
    <property type="entry name" value="FAD/NAD(P)-binding domain"/>
    <property type="match status" value="1"/>
</dbReference>
<evidence type="ECO:0000313" key="4">
    <source>
        <dbReference type="Proteomes" id="UP000633219"/>
    </source>
</evidence>
<accession>A0A936YM16</accession>
<dbReference type="InterPro" id="IPR036188">
    <property type="entry name" value="FAD/NAD-bd_sf"/>
</dbReference>